<evidence type="ECO:0008006" key="2">
    <source>
        <dbReference type="Google" id="ProtNLM"/>
    </source>
</evidence>
<dbReference type="EMBL" id="VSSQ01002067">
    <property type="protein sequence ID" value="MPM13100.1"/>
    <property type="molecule type" value="Genomic_DNA"/>
</dbReference>
<evidence type="ECO:0000313" key="1">
    <source>
        <dbReference type="EMBL" id="MPM13100.1"/>
    </source>
</evidence>
<comment type="caution">
    <text evidence="1">The sequence shown here is derived from an EMBL/GenBank/DDBJ whole genome shotgun (WGS) entry which is preliminary data.</text>
</comment>
<dbReference type="PROSITE" id="PS51257">
    <property type="entry name" value="PROKAR_LIPOPROTEIN"/>
    <property type="match status" value="1"/>
</dbReference>
<proteinExistence type="predicted"/>
<name>A0A644XA91_9ZZZZ</name>
<gene>
    <name evidence="1" type="ORF">SDC9_59455</name>
</gene>
<accession>A0A644XA91</accession>
<sequence>MTIYRRGRYLLNILLVISFLASCAPRMAVPAPTTTSTATTMPMITATPIPDLSIDLLPFIHMDNVTYNGNTIVMNNMESTNWLGTGAGPFPIATPFDLKIEYSMEGDFGGITLYGNIGTPDSSSLPRIVIGPMGKIGFINDQTGTTQEYDIPVENGKAFFLNFLDPQGKQIEVLTETGQAVKQFDVTKDLNGIDLPDGLFPNKEFFFDIQTAPKSKLEISQLSMQVSPDGVYAAAIDTKCSLTVGDQEIILTNEQLRAAGLRNWPDTILGVWRDGDIYHFIGASPQDSGFLRYSALANGTLDNPISVSVEPTIPIQKVKDTYGYIGGGPVYRDTKTGTLLMIYDTEKYPPDSGVHSNNTPVHNVDGMAKSTDNGKTWTDLGIILDTEFPGWADWNIGVGNAPFVINGDYFYVYITDVLIANPRFDIGTTVARAKVADVLDAAINHDTVVPWFKYYQGQWSQPGIGGKSSPIEIGNPQSTDFSVSYNEYLGRYIKINPSILGDFTHLYLSESVDGIHWTLRVPIDESPGDKVFPTIIGLGSDPSITDKDFYVYYLFTPNWAEADAHGHTVLARRKISCGPDN</sequence>
<organism evidence="1">
    <name type="scientific">bioreactor metagenome</name>
    <dbReference type="NCBI Taxonomy" id="1076179"/>
    <lineage>
        <taxon>unclassified sequences</taxon>
        <taxon>metagenomes</taxon>
        <taxon>ecological metagenomes</taxon>
    </lineage>
</organism>
<dbReference type="AlphaFoldDB" id="A0A644XA91"/>
<dbReference type="CDD" id="cd15482">
    <property type="entry name" value="Sialidase_non-viral"/>
    <property type="match status" value="1"/>
</dbReference>
<protein>
    <recommendedName>
        <fullName evidence="2">DUF4185 domain-containing protein</fullName>
    </recommendedName>
</protein>
<reference evidence="1" key="1">
    <citation type="submission" date="2019-08" db="EMBL/GenBank/DDBJ databases">
        <authorList>
            <person name="Kucharzyk K."/>
            <person name="Murdoch R.W."/>
            <person name="Higgins S."/>
            <person name="Loffler F."/>
        </authorList>
    </citation>
    <scope>NUCLEOTIDE SEQUENCE</scope>
</reference>